<reference evidence="2" key="2">
    <citation type="submission" date="2023-06" db="EMBL/GenBank/DDBJ databases">
        <authorList>
            <consortium name="Lawrence Berkeley National Laboratory"/>
            <person name="Haridas S."/>
            <person name="Hensen N."/>
            <person name="Bonometti L."/>
            <person name="Westerberg I."/>
            <person name="Brannstrom I.O."/>
            <person name="Guillou S."/>
            <person name="Cros-Aarteil S."/>
            <person name="Calhoun S."/>
            <person name="Kuo A."/>
            <person name="Mondo S."/>
            <person name="Pangilinan J."/>
            <person name="Riley R."/>
            <person name="LaButti K."/>
            <person name="Andreopoulos B."/>
            <person name="Lipzen A."/>
            <person name="Chen C."/>
            <person name="Yanf M."/>
            <person name="Daum C."/>
            <person name="Ng V."/>
            <person name="Clum A."/>
            <person name="Steindorff A."/>
            <person name="Ohm R."/>
            <person name="Martin F."/>
            <person name="Silar P."/>
            <person name="Natvig D."/>
            <person name="Lalanne C."/>
            <person name="Gautier V."/>
            <person name="Ament-velasquez S.L."/>
            <person name="Kruys A."/>
            <person name="Hutchinson M.I."/>
            <person name="Powell A.J."/>
            <person name="Barry K."/>
            <person name="Miller A.N."/>
            <person name="Grigoriev I.V."/>
            <person name="Debuchy R."/>
            <person name="Gladieux P."/>
            <person name="Thoren M.H."/>
            <person name="Johannesson H."/>
        </authorList>
    </citation>
    <scope>NUCLEOTIDE SEQUENCE</scope>
    <source>
        <strain evidence="2">CBS 232.78</strain>
    </source>
</reference>
<proteinExistence type="predicted"/>
<name>A0AAE0K9M5_9PEZI</name>
<dbReference type="Proteomes" id="UP001285441">
    <property type="component" value="Unassembled WGS sequence"/>
</dbReference>
<feature type="compositionally biased region" description="Basic and acidic residues" evidence="1">
    <location>
        <begin position="134"/>
        <end position="145"/>
    </location>
</feature>
<reference evidence="2" key="1">
    <citation type="journal article" date="2023" name="Mol. Phylogenet. Evol.">
        <title>Genome-scale phylogeny and comparative genomics of the fungal order Sordariales.</title>
        <authorList>
            <person name="Hensen N."/>
            <person name="Bonometti L."/>
            <person name="Westerberg I."/>
            <person name="Brannstrom I.O."/>
            <person name="Guillou S."/>
            <person name="Cros-Aarteil S."/>
            <person name="Calhoun S."/>
            <person name="Haridas S."/>
            <person name="Kuo A."/>
            <person name="Mondo S."/>
            <person name="Pangilinan J."/>
            <person name="Riley R."/>
            <person name="LaButti K."/>
            <person name="Andreopoulos B."/>
            <person name="Lipzen A."/>
            <person name="Chen C."/>
            <person name="Yan M."/>
            <person name="Daum C."/>
            <person name="Ng V."/>
            <person name="Clum A."/>
            <person name="Steindorff A."/>
            <person name="Ohm R.A."/>
            <person name="Martin F."/>
            <person name="Silar P."/>
            <person name="Natvig D.O."/>
            <person name="Lalanne C."/>
            <person name="Gautier V."/>
            <person name="Ament-Velasquez S.L."/>
            <person name="Kruys A."/>
            <person name="Hutchinson M.I."/>
            <person name="Powell A.J."/>
            <person name="Barry K."/>
            <person name="Miller A.N."/>
            <person name="Grigoriev I.V."/>
            <person name="Debuchy R."/>
            <person name="Gladieux P."/>
            <person name="Hiltunen Thoren M."/>
            <person name="Johannesson H."/>
        </authorList>
    </citation>
    <scope>NUCLEOTIDE SEQUENCE</scope>
    <source>
        <strain evidence="2">CBS 232.78</strain>
    </source>
</reference>
<comment type="caution">
    <text evidence="2">The sequence shown here is derived from an EMBL/GenBank/DDBJ whole genome shotgun (WGS) entry which is preliminary data.</text>
</comment>
<gene>
    <name evidence="2" type="ORF">B0H63DRAFT_289844</name>
</gene>
<feature type="region of interest" description="Disordered" evidence="1">
    <location>
        <begin position="112"/>
        <end position="152"/>
    </location>
</feature>
<evidence type="ECO:0000313" key="3">
    <source>
        <dbReference type="Proteomes" id="UP001285441"/>
    </source>
</evidence>
<evidence type="ECO:0000256" key="1">
    <source>
        <dbReference type="SAM" id="MobiDB-lite"/>
    </source>
</evidence>
<keyword evidence="3" id="KW-1185">Reference proteome</keyword>
<sequence length="166" mass="18931">MKLLTRVHKGHKSCCLTTFFQVLASPAKAAAAAAVTSGQPCFKHRACLRHRWNFHAALFPRGFLAWPARSVWDSPWILSFARLSLPVFLALVIFPLSREWRQEGMQVRHDSIRPNPMTARSGDRRDGVLGTRWRMGDSNRMGERGGKRRSYGHPSRALLYHTHTAR</sequence>
<dbReference type="AlphaFoldDB" id="A0AAE0K9M5"/>
<protein>
    <submittedName>
        <fullName evidence="2">Uncharacterized protein</fullName>
    </submittedName>
</protein>
<dbReference type="EMBL" id="JAULSW010000008">
    <property type="protein sequence ID" value="KAK3372190.1"/>
    <property type="molecule type" value="Genomic_DNA"/>
</dbReference>
<evidence type="ECO:0000313" key="2">
    <source>
        <dbReference type="EMBL" id="KAK3372190.1"/>
    </source>
</evidence>
<accession>A0AAE0K9M5</accession>
<organism evidence="2 3">
    <name type="scientific">Podospora didyma</name>
    <dbReference type="NCBI Taxonomy" id="330526"/>
    <lineage>
        <taxon>Eukaryota</taxon>
        <taxon>Fungi</taxon>
        <taxon>Dikarya</taxon>
        <taxon>Ascomycota</taxon>
        <taxon>Pezizomycotina</taxon>
        <taxon>Sordariomycetes</taxon>
        <taxon>Sordariomycetidae</taxon>
        <taxon>Sordariales</taxon>
        <taxon>Podosporaceae</taxon>
        <taxon>Podospora</taxon>
    </lineage>
</organism>